<dbReference type="InterPro" id="IPR051675">
    <property type="entry name" value="Endo/Exo/Phosphatase_dom_1"/>
</dbReference>
<dbReference type="EMBL" id="AMSQ01000004">
    <property type="protein sequence ID" value="EKU49929.1"/>
    <property type="molecule type" value="Genomic_DNA"/>
</dbReference>
<dbReference type="Gene3D" id="1.10.150.280">
    <property type="entry name" value="AF1531-like domain"/>
    <property type="match status" value="1"/>
</dbReference>
<dbReference type="PANTHER" id="PTHR21180">
    <property type="entry name" value="ENDONUCLEASE/EXONUCLEASE/PHOSPHATASE FAMILY DOMAIN-CONTAINING PROTEIN 1"/>
    <property type="match status" value="1"/>
</dbReference>
<feature type="compositionally biased region" description="Polar residues" evidence="1">
    <location>
        <begin position="146"/>
        <end position="163"/>
    </location>
</feature>
<dbReference type="STRING" id="1229783.C273_03505"/>
<dbReference type="InterPro" id="IPR004509">
    <property type="entry name" value="Competence_ComEA_HhH"/>
</dbReference>
<feature type="region of interest" description="Disordered" evidence="1">
    <location>
        <begin position="41"/>
        <end position="74"/>
    </location>
</feature>
<name>K9ARP0_9STAP</name>
<feature type="domain" description="Helix-hairpin-helix DNA-binding motif class 1" evidence="3">
    <location>
        <begin position="174"/>
        <end position="193"/>
    </location>
</feature>
<keyword evidence="2" id="KW-0812">Transmembrane</keyword>
<keyword evidence="5" id="KW-1185">Reference proteome</keyword>
<dbReference type="Pfam" id="PF10531">
    <property type="entry name" value="SLBB"/>
    <property type="match status" value="1"/>
</dbReference>
<feature type="compositionally biased region" description="Basic and acidic residues" evidence="1">
    <location>
        <begin position="59"/>
        <end position="74"/>
    </location>
</feature>
<evidence type="ECO:0000313" key="5">
    <source>
        <dbReference type="Proteomes" id="UP000009885"/>
    </source>
</evidence>
<comment type="caution">
    <text evidence="4">The sequence shown here is derived from an EMBL/GenBank/DDBJ whole genome shotgun (WGS) entry which is preliminary data.</text>
</comment>
<organism evidence="4 5">
    <name type="scientific">Staphylococcus massiliensis S46</name>
    <dbReference type="NCBI Taxonomy" id="1229783"/>
    <lineage>
        <taxon>Bacteria</taxon>
        <taxon>Bacillati</taxon>
        <taxon>Bacillota</taxon>
        <taxon>Bacilli</taxon>
        <taxon>Bacillales</taxon>
        <taxon>Staphylococcaceae</taxon>
        <taxon>Staphylococcus</taxon>
    </lineage>
</organism>
<dbReference type="InterPro" id="IPR003583">
    <property type="entry name" value="Hlx-hairpin-Hlx_DNA-bd_motif"/>
</dbReference>
<evidence type="ECO:0000313" key="4">
    <source>
        <dbReference type="EMBL" id="EKU49929.1"/>
    </source>
</evidence>
<evidence type="ECO:0000256" key="1">
    <source>
        <dbReference type="SAM" id="MobiDB-lite"/>
    </source>
</evidence>
<dbReference type="AlphaFoldDB" id="K9ARP0"/>
<dbReference type="Proteomes" id="UP000009885">
    <property type="component" value="Unassembled WGS sequence"/>
</dbReference>
<proteinExistence type="predicted"/>
<dbReference type="OrthoDB" id="9790239at2"/>
<protein>
    <submittedName>
        <fullName evidence="4">ComE operon protein 1</fullName>
    </submittedName>
</protein>
<dbReference type="InterPro" id="IPR019554">
    <property type="entry name" value="Soluble_ligand-bd"/>
</dbReference>
<dbReference type="PATRIC" id="fig|1229783.3.peg.706"/>
<sequence>MDINQFKSLVMKYKVHVLIGIGALILIVMGYSQFGASDMNSQESMKPINEQPQPILGDKTYDTKKHSKVGETKSKDKRLMVDIKGAVRSPNVYEMKENDRIKQLLDRAGVLPEADLSQINLSERLQDQKLIYIPSKYDEGPKPNGVHTTSMEPTSSTSNNSGEVSVNLNQATEQDITKVPGIGPQKAKAIIDYRNEKGAFQSVEELKEVKGIGEKTFEKLKDYFTI</sequence>
<dbReference type="RefSeq" id="WP_009382608.1">
    <property type="nucleotide sequence ID" value="NZ_AMSQ01000004.1"/>
</dbReference>
<dbReference type="eggNOG" id="COG1555">
    <property type="taxonomic scope" value="Bacteria"/>
</dbReference>
<dbReference type="GO" id="GO:0006281">
    <property type="term" value="P:DNA repair"/>
    <property type="evidence" value="ECO:0007669"/>
    <property type="project" value="InterPro"/>
</dbReference>
<feature type="domain" description="Helix-hairpin-helix DNA-binding motif class 1" evidence="3">
    <location>
        <begin position="204"/>
        <end position="223"/>
    </location>
</feature>
<accession>K9ARP0</accession>
<dbReference type="PANTHER" id="PTHR21180:SF32">
    <property type="entry name" value="ENDONUCLEASE_EXONUCLEASE_PHOSPHATASE FAMILY DOMAIN-CONTAINING PROTEIN 1"/>
    <property type="match status" value="1"/>
</dbReference>
<evidence type="ECO:0000259" key="3">
    <source>
        <dbReference type="SMART" id="SM00278"/>
    </source>
</evidence>
<dbReference type="GO" id="GO:0015628">
    <property type="term" value="P:protein secretion by the type II secretion system"/>
    <property type="evidence" value="ECO:0007669"/>
    <property type="project" value="TreeGrafter"/>
</dbReference>
<keyword evidence="2" id="KW-0472">Membrane</keyword>
<dbReference type="SMART" id="SM00278">
    <property type="entry name" value="HhH1"/>
    <property type="match status" value="2"/>
</dbReference>
<dbReference type="Pfam" id="PF12836">
    <property type="entry name" value="HHH_3"/>
    <property type="match status" value="1"/>
</dbReference>
<reference evidence="4 5" key="1">
    <citation type="journal article" date="2013" name="Genome Announc.">
        <title>Genome Sequence of Staphylococcus massiliensis Strain S46, Isolated from the Surface of Healthy Human Skin.</title>
        <authorList>
            <person name="Srivastav R."/>
            <person name="Singh A."/>
            <person name="Jangir P.K."/>
            <person name="Kumari C."/>
            <person name="Muduli S."/>
            <person name="Sharma R."/>
        </authorList>
    </citation>
    <scope>NUCLEOTIDE SEQUENCE [LARGE SCALE GENOMIC DNA]</scope>
    <source>
        <strain evidence="4 5">S46</strain>
    </source>
</reference>
<gene>
    <name evidence="4" type="ORF">C273_03505</name>
</gene>
<keyword evidence="2" id="KW-1133">Transmembrane helix</keyword>
<dbReference type="SUPFAM" id="SSF47781">
    <property type="entry name" value="RuvA domain 2-like"/>
    <property type="match status" value="1"/>
</dbReference>
<feature type="region of interest" description="Disordered" evidence="1">
    <location>
        <begin position="136"/>
        <end position="163"/>
    </location>
</feature>
<dbReference type="GO" id="GO:0015627">
    <property type="term" value="C:type II protein secretion system complex"/>
    <property type="evidence" value="ECO:0007669"/>
    <property type="project" value="TreeGrafter"/>
</dbReference>
<dbReference type="GO" id="GO:0003677">
    <property type="term" value="F:DNA binding"/>
    <property type="evidence" value="ECO:0007669"/>
    <property type="project" value="InterPro"/>
</dbReference>
<dbReference type="NCBIfam" id="TIGR00426">
    <property type="entry name" value="competence protein ComEA helix-hairpin-helix repeat region"/>
    <property type="match status" value="1"/>
</dbReference>
<evidence type="ECO:0000256" key="2">
    <source>
        <dbReference type="SAM" id="Phobius"/>
    </source>
</evidence>
<dbReference type="InterPro" id="IPR010994">
    <property type="entry name" value="RuvA_2-like"/>
</dbReference>
<feature type="transmembrane region" description="Helical" evidence="2">
    <location>
        <begin position="15"/>
        <end position="34"/>
    </location>
</feature>